<feature type="region of interest" description="Disordered" evidence="1">
    <location>
        <begin position="49"/>
        <end position="98"/>
    </location>
</feature>
<evidence type="ECO:0000313" key="3">
    <source>
        <dbReference type="Proteomes" id="UP000275408"/>
    </source>
</evidence>
<feature type="compositionally biased region" description="Basic and acidic residues" evidence="1">
    <location>
        <begin position="56"/>
        <end position="91"/>
    </location>
</feature>
<protein>
    <submittedName>
        <fullName evidence="2">Uncharacterized protein</fullName>
    </submittedName>
</protein>
<dbReference type="Proteomes" id="UP000275408">
    <property type="component" value="Unassembled WGS sequence"/>
</dbReference>
<gene>
    <name evidence="2" type="ORF">pdam_00015922</name>
</gene>
<dbReference type="OrthoDB" id="5980666at2759"/>
<sequence>MAEAYHKEALRKQRIIDKKNAALARIAVRQPAVVLTGAEVNWVFGEGLNNEGGDTLVKKQLEDDRRRSEEQRHRHEMAEREHEKARKREEYLSSMGRTGRSTQGVINANFVHMPEEKKNKICQKDLRHQERVLRDSCLVMGRVNEYFLA</sequence>
<keyword evidence="3" id="KW-1185">Reference proteome</keyword>
<name>A0A3M6UWH8_POCDA</name>
<evidence type="ECO:0000313" key="2">
    <source>
        <dbReference type="EMBL" id="RMX57991.1"/>
    </source>
</evidence>
<proteinExistence type="predicted"/>
<dbReference type="EMBL" id="RCHS01000557">
    <property type="protein sequence ID" value="RMX57991.1"/>
    <property type="molecule type" value="Genomic_DNA"/>
</dbReference>
<evidence type="ECO:0000256" key="1">
    <source>
        <dbReference type="SAM" id="MobiDB-lite"/>
    </source>
</evidence>
<reference evidence="2 3" key="1">
    <citation type="journal article" date="2018" name="Sci. Rep.">
        <title>Comparative analysis of the Pocillopora damicornis genome highlights role of immune system in coral evolution.</title>
        <authorList>
            <person name="Cunning R."/>
            <person name="Bay R.A."/>
            <person name="Gillette P."/>
            <person name="Baker A.C."/>
            <person name="Traylor-Knowles N."/>
        </authorList>
    </citation>
    <scope>NUCLEOTIDE SEQUENCE [LARGE SCALE GENOMIC DNA]</scope>
    <source>
        <strain evidence="2">RSMAS</strain>
        <tissue evidence="2">Whole animal</tissue>
    </source>
</reference>
<accession>A0A3M6UWH8</accession>
<dbReference type="AlphaFoldDB" id="A0A3M6UWH8"/>
<comment type="caution">
    <text evidence="2">The sequence shown here is derived from an EMBL/GenBank/DDBJ whole genome shotgun (WGS) entry which is preliminary data.</text>
</comment>
<organism evidence="2 3">
    <name type="scientific">Pocillopora damicornis</name>
    <name type="common">Cauliflower coral</name>
    <name type="synonym">Millepora damicornis</name>
    <dbReference type="NCBI Taxonomy" id="46731"/>
    <lineage>
        <taxon>Eukaryota</taxon>
        <taxon>Metazoa</taxon>
        <taxon>Cnidaria</taxon>
        <taxon>Anthozoa</taxon>
        <taxon>Hexacorallia</taxon>
        <taxon>Scleractinia</taxon>
        <taxon>Astrocoeniina</taxon>
        <taxon>Pocilloporidae</taxon>
        <taxon>Pocillopora</taxon>
    </lineage>
</organism>